<evidence type="ECO:0000313" key="1">
    <source>
        <dbReference type="EMBL" id="NWK56424.1"/>
    </source>
</evidence>
<dbReference type="Gene3D" id="3.40.50.1000">
    <property type="entry name" value="HAD superfamily/HAD-like"/>
    <property type="match status" value="1"/>
</dbReference>
<dbReference type="SFLD" id="SFLDS00003">
    <property type="entry name" value="Haloacid_Dehalogenase"/>
    <property type="match status" value="1"/>
</dbReference>
<dbReference type="Gene3D" id="1.10.150.240">
    <property type="entry name" value="Putative phosphatase, domain 2"/>
    <property type="match status" value="1"/>
</dbReference>
<dbReference type="GO" id="GO:0016787">
    <property type="term" value="F:hydrolase activity"/>
    <property type="evidence" value="ECO:0007669"/>
    <property type="project" value="UniProtKB-KW"/>
</dbReference>
<evidence type="ECO:0000313" key="2">
    <source>
        <dbReference type="Proteomes" id="UP000557872"/>
    </source>
</evidence>
<dbReference type="PANTHER" id="PTHR18901:SF38">
    <property type="entry name" value="PSEUDOURIDINE-5'-PHOSPHATASE"/>
    <property type="match status" value="1"/>
</dbReference>
<proteinExistence type="predicted"/>
<accession>A0A851GQI4</accession>
<dbReference type="Proteomes" id="UP000557872">
    <property type="component" value="Unassembled WGS sequence"/>
</dbReference>
<dbReference type="InterPro" id="IPR023198">
    <property type="entry name" value="PGP-like_dom2"/>
</dbReference>
<organism evidence="1 2">
    <name type="scientific">Oceaniferula marina</name>
    <dbReference type="NCBI Taxonomy" id="2748318"/>
    <lineage>
        <taxon>Bacteria</taxon>
        <taxon>Pseudomonadati</taxon>
        <taxon>Verrucomicrobiota</taxon>
        <taxon>Verrucomicrobiia</taxon>
        <taxon>Verrucomicrobiales</taxon>
        <taxon>Verrucomicrobiaceae</taxon>
        <taxon>Oceaniferula</taxon>
    </lineage>
</organism>
<dbReference type="PANTHER" id="PTHR18901">
    <property type="entry name" value="2-DEOXYGLUCOSE-6-PHOSPHATE PHOSPHATASE 2"/>
    <property type="match status" value="1"/>
</dbReference>
<dbReference type="InterPro" id="IPR006439">
    <property type="entry name" value="HAD-SF_hydro_IA"/>
</dbReference>
<dbReference type="NCBIfam" id="TIGR01509">
    <property type="entry name" value="HAD-SF-IA-v3"/>
    <property type="match status" value="1"/>
</dbReference>
<sequence>MFHHQQQEIQEVIHNAKAVLFDFDGIILDSEWPIYQSWKRLFKREGHTLEQKMYVNCIGSDFETWSPPNYLEELTGKHFDWEKENAARQVEIMRDLESAEPMPGVRDLVIALSEKPTAVVSSSSHRWVDGWLEKLDLMPHFNTTVCRGDAPKIKPAPDLFLEGARQLDTAPSECLVIEDSINGLLAAHQATMKVLAVPNRLTHILDFSAADWRAKSLKGLA</sequence>
<comment type="caution">
    <text evidence="1">The sequence shown here is derived from an EMBL/GenBank/DDBJ whole genome shotgun (WGS) entry which is preliminary data.</text>
</comment>
<dbReference type="InterPro" id="IPR023214">
    <property type="entry name" value="HAD_sf"/>
</dbReference>
<keyword evidence="2" id="KW-1185">Reference proteome</keyword>
<dbReference type="RefSeq" id="WP_178933201.1">
    <property type="nucleotide sequence ID" value="NZ_JACBAZ010000004.1"/>
</dbReference>
<dbReference type="EMBL" id="JACBAZ010000004">
    <property type="protein sequence ID" value="NWK56424.1"/>
    <property type="molecule type" value="Genomic_DNA"/>
</dbReference>
<name>A0A851GQI4_9BACT</name>
<dbReference type="InterPro" id="IPR036412">
    <property type="entry name" value="HAD-like_sf"/>
</dbReference>
<keyword evidence="1" id="KW-0378">Hydrolase</keyword>
<dbReference type="Pfam" id="PF13419">
    <property type="entry name" value="HAD_2"/>
    <property type="match status" value="1"/>
</dbReference>
<gene>
    <name evidence="1" type="ORF">HW115_12440</name>
</gene>
<dbReference type="SUPFAM" id="SSF56784">
    <property type="entry name" value="HAD-like"/>
    <property type="match status" value="1"/>
</dbReference>
<dbReference type="SFLD" id="SFLDG01129">
    <property type="entry name" value="C1.5:_HAD__Beta-PGM__Phosphata"/>
    <property type="match status" value="1"/>
</dbReference>
<dbReference type="AlphaFoldDB" id="A0A851GQI4"/>
<dbReference type="InterPro" id="IPR041492">
    <property type="entry name" value="HAD_2"/>
</dbReference>
<protein>
    <submittedName>
        <fullName evidence="1">HAD-IA family hydrolase</fullName>
    </submittedName>
</protein>
<reference evidence="1 2" key="1">
    <citation type="submission" date="2020-07" db="EMBL/GenBank/DDBJ databases">
        <title>Roseicoccus Jingziensis gen. nov., sp. nov., isolated from coastal seawater.</title>
        <authorList>
            <person name="Feng X."/>
        </authorList>
    </citation>
    <scope>NUCLEOTIDE SEQUENCE [LARGE SCALE GENOMIC DNA]</scope>
    <source>
        <strain evidence="1 2">N1E253</strain>
    </source>
</reference>